<protein>
    <recommendedName>
        <fullName evidence="3">DNA mismatch repair protein MutT</fullName>
    </recommendedName>
</protein>
<dbReference type="EMBL" id="LDER01000396">
    <property type="protein sequence ID" value="RVU60233.1"/>
    <property type="molecule type" value="Genomic_DNA"/>
</dbReference>
<dbReference type="RefSeq" id="WP_078384319.1">
    <property type="nucleotide sequence ID" value="NZ_CP009600.1"/>
</dbReference>
<sequence>MEVLVTANSGIKKGGIFMKNIIDNTIDKNIELYYAFFQFISCITLQKISTIETRKNELKHQMKNNEQKNPYYV</sequence>
<accession>A0A437SA06</accession>
<gene>
    <name evidence="1" type="ORF">BM74_32705</name>
</gene>
<name>A0A437SA06_BACTU</name>
<proteinExistence type="predicted"/>
<evidence type="ECO:0000313" key="2">
    <source>
        <dbReference type="Proteomes" id="UP000286687"/>
    </source>
</evidence>
<dbReference type="Proteomes" id="UP000286687">
    <property type="component" value="Unassembled WGS sequence"/>
</dbReference>
<dbReference type="AlphaFoldDB" id="A0A437SA06"/>
<organism evidence="1 2">
    <name type="scientific">Bacillus thuringiensis</name>
    <dbReference type="NCBI Taxonomy" id="1428"/>
    <lineage>
        <taxon>Bacteria</taxon>
        <taxon>Bacillati</taxon>
        <taxon>Bacillota</taxon>
        <taxon>Bacilli</taxon>
        <taxon>Bacillales</taxon>
        <taxon>Bacillaceae</taxon>
        <taxon>Bacillus</taxon>
        <taxon>Bacillus cereus group</taxon>
    </lineage>
</organism>
<comment type="caution">
    <text evidence="1">The sequence shown here is derived from an EMBL/GenBank/DDBJ whole genome shotgun (WGS) entry which is preliminary data.</text>
</comment>
<evidence type="ECO:0000313" key="1">
    <source>
        <dbReference type="EMBL" id="RVU60233.1"/>
    </source>
</evidence>
<reference evidence="1 2" key="1">
    <citation type="submission" date="2018-01" db="EMBL/GenBank/DDBJ databases">
        <title>Complete genome sequence of G25-42.</title>
        <authorList>
            <person name="Zheng Z."/>
            <person name="Sun M."/>
        </authorList>
    </citation>
    <scope>NUCLEOTIDE SEQUENCE [LARGE SCALE GENOMIC DNA]</scope>
    <source>
        <strain evidence="1 2">G25-42</strain>
    </source>
</reference>
<evidence type="ECO:0008006" key="3">
    <source>
        <dbReference type="Google" id="ProtNLM"/>
    </source>
</evidence>